<dbReference type="Gene3D" id="3.90.25.10">
    <property type="entry name" value="UDP-galactose 4-epimerase, domain 1"/>
    <property type="match status" value="1"/>
</dbReference>
<gene>
    <name evidence="1" type="primary">azoB</name>
    <name evidence="1" type="ORF">LARI1_G006138</name>
</gene>
<name>A0A8T9B6P4_9HELO</name>
<comment type="caution">
    <text evidence="1">The sequence shown here is derived from an EMBL/GenBank/DDBJ whole genome shotgun (WGS) entry which is preliminary data.</text>
</comment>
<dbReference type="Gene3D" id="3.40.50.720">
    <property type="entry name" value="NAD(P)-binding Rossmann-like Domain"/>
    <property type="match status" value="1"/>
</dbReference>
<dbReference type="AlphaFoldDB" id="A0A8T9B6P4"/>
<reference evidence="1 2" key="1">
    <citation type="submission" date="2018-05" db="EMBL/GenBank/DDBJ databases">
        <title>Whole genome sequencing for identification of molecular markers to develop diagnostic detection tools for the regulated plant pathogen Lachnellula willkommii.</title>
        <authorList>
            <person name="Giroux E."/>
            <person name="Bilodeau G."/>
        </authorList>
    </citation>
    <scope>NUCLEOTIDE SEQUENCE [LARGE SCALE GENOMIC DNA]</scope>
    <source>
        <strain evidence="1 2">CBS 203.66</strain>
    </source>
</reference>
<keyword evidence="2" id="KW-1185">Reference proteome</keyword>
<evidence type="ECO:0000313" key="2">
    <source>
        <dbReference type="Proteomes" id="UP000469559"/>
    </source>
</evidence>
<dbReference type="InterPro" id="IPR036291">
    <property type="entry name" value="NAD(P)-bd_dom_sf"/>
</dbReference>
<dbReference type="OrthoDB" id="419598at2759"/>
<dbReference type="EMBL" id="QGMF01000569">
    <property type="protein sequence ID" value="TVY15031.1"/>
    <property type="molecule type" value="Genomic_DNA"/>
</dbReference>
<proteinExistence type="predicted"/>
<dbReference type="Proteomes" id="UP000469559">
    <property type="component" value="Unassembled WGS sequence"/>
</dbReference>
<dbReference type="SUPFAM" id="SSF51735">
    <property type="entry name" value="NAD(P)-binding Rossmann-fold domains"/>
    <property type="match status" value="1"/>
</dbReference>
<organism evidence="1 2">
    <name type="scientific">Lachnellula arida</name>
    <dbReference type="NCBI Taxonomy" id="1316785"/>
    <lineage>
        <taxon>Eukaryota</taxon>
        <taxon>Fungi</taxon>
        <taxon>Dikarya</taxon>
        <taxon>Ascomycota</taxon>
        <taxon>Pezizomycotina</taxon>
        <taxon>Leotiomycetes</taxon>
        <taxon>Helotiales</taxon>
        <taxon>Lachnaceae</taxon>
        <taxon>Lachnellula</taxon>
    </lineage>
</organism>
<sequence>MATGVTRVFMYASAKAPLLDLFTAAKNGGVKHIVLLLSMSVEIDPDGLLGKMHSNEEAAIREAGFSYTFIRPRNFASNSRQFWAPSIQKTGKVWITYPNAQSAPVSEEDMAAVALVALTTDKLLNQAVEAISHLRERDENKSVELIVLTAEEWKAYMIQHMPAEFVDQLIIEVGGWKADLSVEEKTCGINAPNLACLFRRFFPPRRGRR</sequence>
<accession>A0A8T9B6P4</accession>
<evidence type="ECO:0000313" key="1">
    <source>
        <dbReference type="EMBL" id="TVY15031.1"/>
    </source>
</evidence>
<protein>
    <submittedName>
        <fullName evidence="1">NAD(P)H azoreductase</fullName>
    </submittedName>
</protein>